<dbReference type="PANTHER" id="PTHR12939">
    <property type="entry name" value="SARCOGLYCAN"/>
    <property type="match status" value="1"/>
</dbReference>
<comment type="similarity">
    <text evidence="3">Belongs to the sarcoglycan beta/delta/gamma/zeta family.</text>
</comment>
<keyword evidence="10" id="KW-1015">Disulfide bond</keyword>
<keyword evidence="8 13" id="KW-1133">Transmembrane helix</keyword>
<feature type="transmembrane region" description="Helical" evidence="13">
    <location>
        <begin position="33"/>
        <end position="55"/>
    </location>
</feature>
<evidence type="ECO:0000256" key="7">
    <source>
        <dbReference type="ARBA" id="ARBA00022968"/>
    </source>
</evidence>
<dbReference type="InterPro" id="IPR039972">
    <property type="entry name" value="Sarcoglycan_gamma/delta/zeta"/>
</dbReference>
<dbReference type="AlphaFoldDB" id="A0AAV2HW04"/>
<evidence type="ECO:0000256" key="5">
    <source>
        <dbReference type="ARBA" id="ARBA00022490"/>
    </source>
</evidence>
<keyword evidence="12" id="KW-0206">Cytoskeleton</keyword>
<evidence type="ECO:0000256" key="2">
    <source>
        <dbReference type="ARBA" id="ARBA00004274"/>
    </source>
</evidence>
<sequence length="290" mass="31437">MSMEIEDHNGVLDLSQPPPPQPVGIYGWRKRCLYAFVLVLMVVVIMNLALTVWILRVLDFSLDGMGQLRIVPKGFELRGEAEFLKTVYVNKLKSESGKSLYFQSNKAVEILSTDKGKKRKSHMILDQENVTVTCDTFRIQDTNGTVNFMLSQDKVLLGSGDVSVQGKVKFEGSVSTPTVHSPLDSSLEISSENSMVQIRGTGGIDISSALGNITIDAADQIYLSTGTLKFNGKDIYLTGIPTVDANSSSTTPAPNVTVFPLCVCENGRTFLGLASGNCTTSFDICSPPVP</sequence>
<reference evidence="14 15" key="1">
    <citation type="submission" date="2024-04" db="EMBL/GenBank/DDBJ databases">
        <authorList>
            <consortium name="Genoscope - CEA"/>
            <person name="William W."/>
        </authorList>
    </citation>
    <scope>NUCLEOTIDE SEQUENCE [LARGE SCALE GENOMIC DNA]</scope>
</reference>
<evidence type="ECO:0000256" key="12">
    <source>
        <dbReference type="ARBA" id="ARBA00023212"/>
    </source>
</evidence>
<evidence type="ECO:0000256" key="3">
    <source>
        <dbReference type="ARBA" id="ARBA00007574"/>
    </source>
</evidence>
<comment type="caution">
    <text evidence="14">The sequence shown here is derived from an EMBL/GenBank/DDBJ whole genome shotgun (WGS) entry which is preliminary data.</text>
</comment>
<dbReference type="InterPro" id="IPR006875">
    <property type="entry name" value="Sarcoglycan"/>
</dbReference>
<protein>
    <recommendedName>
        <fullName evidence="16">Zeta-sarcoglycan</fullName>
    </recommendedName>
</protein>
<evidence type="ECO:0000313" key="15">
    <source>
        <dbReference type="Proteomes" id="UP001497497"/>
    </source>
</evidence>
<dbReference type="Pfam" id="PF04790">
    <property type="entry name" value="Sarcoglycan_1"/>
    <property type="match status" value="1"/>
</dbReference>
<dbReference type="GO" id="GO:0005856">
    <property type="term" value="C:cytoskeleton"/>
    <property type="evidence" value="ECO:0007669"/>
    <property type="project" value="UniProtKB-SubCell"/>
</dbReference>
<keyword evidence="6 13" id="KW-0812">Transmembrane</keyword>
<keyword evidence="11" id="KW-0325">Glycoprotein</keyword>
<keyword evidence="9 13" id="KW-0472">Membrane</keyword>
<dbReference type="Proteomes" id="UP001497497">
    <property type="component" value="Unassembled WGS sequence"/>
</dbReference>
<evidence type="ECO:0008006" key="16">
    <source>
        <dbReference type="Google" id="ProtNLM"/>
    </source>
</evidence>
<proteinExistence type="inferred from homology"/>
<dbReference type="EMBL" id="CAXITT010000279">
    <property type="protein sequence ID" value="CAL1537951.1"/>
    <property type="molecule type" value="Genomic_DNA"/>
</dbReference>
<evidence type="ECO:0000256" key="10">
    <source>
        <dbReference type="ARBA" id="ARBA00023157"/>
    </source>
</evidence>
<evidence type="ECO:0000256" key="1">
    <source>
        <dbReference type="ARBA" id="ARBA00004245"/>
    </source>
</evidence>
<name>A0AAV2HW04_LYMST</name>
<evidence type="ECO:0000256" key="13">
    <source>
        <dbReference type="SAM" id="Phobius"/>
    </source>
</evidence>
<gene>
    <name evidence="14" type="ORF">GSLYS_00011782001</name>
</gene>
<evidence type="ECO:0000313" key="14">
    <source>
        <dbReference type="EMBL" id="CAL1537951.1"/>
    </source>
</evidence>
<evidence type="ECO:0000256" key="8">
    <source>
        <dbReference type="ARBA" id="ARBA00022989"/>
    </source>
</evidence>
<organism evidence="14 15">
    <name type="scientific">Lymnaea stagnalis</name>
    <name type="common">Great pond snail</name>
    <name type="synonym">Helix stagnalis</name>
    <dbReference type="NCBI Taxonomy" id="6523"/>
    <lineage>
        <taxon>Eukaryota</taxon>
        <taxon>Metazoa</taxon>
        <taxon>Spiralia</taxon>
        <taxon>Lophotrochozoa</taxon>
        <taxon>Mollusca</taxon>
        <taxon>Gastropoda</taxon>
        <taxon>Heterobranchia</taxon>
        <taxon>Euthyneura</taxon>
        <taxon>Panpulmonata</taxon>
        <taxon>Hygrophila</taxon>
        <taxon>Lymnaeoidea</taxon>
        <taxon>Lymnaeidae</taxon>
        <taxon>Lymnaea</taxon>
    </lineage>
</organism>
<evidence type="ECO:0000256" key="4">
    <source>
        <dbReference type="ARBA" id="ARBA00022475"/>
    </source>
</evidence>
<keyword evidence="15" id="KW-1185">Reference proteome</keyword>
<keyword evidence="7" id="KW-0735">Signal-anchor</keyword>
<dbReference type="GO" id="GO:0042383">
    <property type="term" value="C:sarcolemma"/>
    <property type="evidence" value="ECO:0007669"/>
    <property type="project" value="UniProtKB-SubCell"/>
</dbReference>
<keyword evidence="4" id="KW-1003">Cell membrane</keyword>
<keyword evidence="5" id="KW-0963">Cytoplasm</keyword>
<evidence type="ECO:0000256" key="9">
    <source>
        <dbReference type="ARBA" id="ARBA00023136"/>
    </source>
</evidence>
<accession>A0AAV2HW04</accession>
<dbReference type="PANTHER" id="PTHR12939:SF10">
    <property type="entry name" value="EG:4F1.1 PROTEIN"/>
    <property type="match status" value="1"/>
</dbReference>
<dbReference type="GO" id="GO:0016012">
    <property type="term" value="C:sarcoglycan complex"/>
    <property type="evidence" value="ECO:0007669"/>
    <property type="project" value="InterPro"/>
</dbReference>
<comment type="subcellular location">
    <subcellularLocation>
        <location evidence="2">Cell membrane</location>
        <location evidence="2">Sarcolemma</location>
        <topology evidence="2">Single-pass type II membrane protein</topology>
    </subcellularLocation>
    <subcellularLocation>
        <location evidence="1">Cytoplasm</location>
        <location evidence="1">Cytoskeleton</location>
    </subcellularLocation>
</comment>
<evidence type="ECO:0000256" key="6">
    <source>
        <dbReference type="ARBA" id="ARBA00022692"/>
    </source>
</evidence>
<evidence type="ECO:0000256" key="11">
    <source>
        <dbReference type="ARBA" id="ARBA00023180"/>
    </source>
</evidence>